<evidence type="ECO:0000256" key="1">
    <source>
        <dbReference type="SAM" id="Phobius"/>
    </source>
</evidence>
<accession>A0A6A5UDF2</accession>
<keyword evidence="3" id="KW-1185">Reference proteome</keyword>
<dbReference type="EMBL" id="ML976980">
    <property type="protein sequence ID" value="KAF1961979.1"/>
    <property type="molecule type" value="Genomic_DNA"/>
</dbReference>
<keyword evidence="1" id="KW-0472">Membrane</keyword>
<keyword evidence="1" id="KW-0812">Transmembrane</keyword>
<sequence>MSPPPCPCPCPYPSHVSGLAHYCAHIMARHTVCIGVCCRASSSSSLRRRSRHSPVGMKRGALPAGAAACPHAYAYANAHAICTSMSFFVFTIITWVR</sequence>
<keyword evidence="1" id="KW-1133">Transmembrane helix</keyword>
<feature type="transmembrane region" description="Helical" evidence="1">
    <location>
        <begin position="72"/>
        <end position="96"/>
    </location>
</feature>
<evidence type="ECO:0000313" key="3">
    <source>
        <dbReference type="Proteomes" id="UP000800035"/>
    </source>
</evidence>
<organism evidence="2 3">
    <name type="scientific">Byssothecium circinans</name>
    <dbReference type="NCBI Taxonomy" id="147558"/>
    <lineage>
        <taxon>Eukaryota</taxon>
        <taxon>Fungi</taxon>
        <taxon>Dikarya</taxon>
        <taxon>Ascomycota</taxon>
        <taxon>Pezizomycotina</taxon>
        <taxon>Dothideomycetes</taxon>
        <taxon>Pleosporomycetidae</taxon>
        <taxon>Pleosporales</taxon>
        <taxon>Massarineae</taxon>
        <taxon>Massarinaceae</taxon>
        <taxon>Byssothecium</taxon>
    </lineage>
</organism>
<name>A0A6A5UDF2_9PLEO</name>
<gene>
    <name evidence="2" type="ORF">CC80DRAFT_201334</name>
</gene>
<protein>
    <submittedName>
        <fullName evidence="2">Uncharacterized protein</fullName>
    </submittedName>
</protein>
<dbReference type="AlphaFoldDB" id="A0A6A5UDF2"/>
<dbReference type="Proteomes" id="UP000800035">
    <property type="component" value="Unassembled WGS sequence"/>
</dbReference>
<reference evidence="2" key="1">
    <citation type="journal article" date="2020" name="Stud. Mycol.">
        <title>101 Dothideomycetes genomes: a test case for predicting lifestyles and emergence of pathogens.</title>
        <authorList>
            <person name="Haridas S."/>
            <person name="Albert R."/>
            <person name="Binder M."/>
            <person name="Bloem J."/>
            <person name="Labutti K."/>
            <person name="Salamov A."/>
            <person name="Andreopoulos B."/>
            <person name="Baker S."/>
            <person name="Barry K."/>
            <person name="Bills G."/>
            <person name="Bluhm B."/>
            <person name="Cannon C."/>
            <person name="Castanera R."/>
            <person name="Culley D."/>
            <person name="Daum C."/>
            <person name="Ezra D."/>
            <person name="Gonzalez J."/>
            <person name="Henrissat B."/>
            <person name="Kuo A."/>
            <person name="Liang C."/>
            <person name="Lipzen A."/>
            <person name="Lutzoni F."/>
            <person name="Magnuson J."/>
            <person name="Mondo S."/>
            <person name="Nolan M."/>
            <person name="Ohm R."/>
            <person name="Pangilinan J."/>
            <person name="Park H.-J."/>
            <person name="Ramirez L."/>
            <person name="Alfaro M."/>
            <person name="Sun H."/>
            <person name="Tritt A."/>
            <person name="Yoshinaga Y."/>
            <person name="Zwiers L.-H."/>
            <person name="Turgeon B."/>
            <person name="Goodwin S."/>
            <person name="Spatafora J."/>
            <person name="Crous P."/>
            <person name="Grigoriev I."/>
        </authorList>
    </citation>
    <scope>NUCLEOTIDE SEQUENCE</scope>
    <source>
        <strain evidence="2">CBS 675.92</strain>
    </source>
</reference>
<evidence type="ECO:0000313" key="2">
    <source>
        <dbReference type="EMBL" id="KAF1961979.1"/>
    </source>
</evidence>
<proteinExistence type="predicted"/>